<sequence>MTADLDIDTKVARLLLLARQKFGVRAKSLERAMRKIGRRVPARLHRQAKVISTAQRLSVHPKLRMQVDAAAVTLAFEEIERHLAAIDVRARRMDRLLDVLGSVSFNLIALTALLMIFLRWRGLV</sequence>
<gene>
    <name evidence="2" type="ORF">SHM7688_03619</name>
</gene>
<dbReference type="EMBL" id="CYPW01000040">
    <property type="protein sequence ID" value="CUH54149.1"/>
    <property type="molecule type" value="Genomic_DNA"/>
</dbReference>
<feature type="transmembrane region" description="Helical" evidence="1">
    <location>
        <begin position="99"/>
        <end position="120"/>
    </location>
</feature>
<protein>
    <submittedName>
        <fullName evidence="2">Uncharacterized protein</fullName>
    </submittedName>
</protein>
<proteinExistence type="predicted"/>
<evidence type="ECO:0000256" key="1">
    <source>
        <dbReference type="SAM" id="Phobius"/>
    </source>
</evidence>
<dbReference type="AlphaFoldDB" id="A0A0P1EUP9"/>
<organism evidence="2 3">
    <name type="scientific">Shimia marina</name>
    <dbReference type="NCBI Taxonomy" id="321267"/>
    <lineage>
        <taxon>Bacteria</taxon>
        <taxon>Pseudomonadati</taxon>
        <taxon>Pseudomonadota</taxon>
        <taxon>Alphaproteobacteria</taxon>
        <taxon>Rhodobacterales</taxon>
        <taxon>Roseobacteraceae</taxon>
    </lineage>
</organism>
<keyword evidence="1" id="KW-0472">Membrane</keyword>
<evidence type="ECO:0000313" key="3">
    <source>
        <dbReference type="Proteomes" id="UP000054823"/>
    </source>
</evidence>
<accession>A0A0P1EUP9</accession>
<name>A0A0P1EUP9_9RHOB</name>
<keyword evidence="3" id="KW-1185">Reference proteome</keyword>
<dbReference type="Proteomes" id="UP000054823">
    <property type="component" value="Unassembled WGS sequence"/>
</dbReference>
<keyword evidence="1" id="KW-1133">Transmembrane helix</keyword>
<evidence type="ECO:0000313" key="2">
    <source>
        <dbReference type="EMBL" id="CUH54149.1"/>
    </source>
</evidence>
<reference evidence="2 3" key="1">
    <citation type="submission" date="2015-09" db="EMBL/GenBank/DDBJ databases">
        <authorList>
            <consortium name="Swine Surveillance"/>
        </authorList>
    </citation>
    <scope>NUCLEOTIDE SEQUENCE [LARGE SCALE GENOMIC DNA]</scope>
    <source>
        <strain evidence="2 3">CECT 7688</strain>
    </source>
</reference>
<dbReference type="STRING" id="321267.SHM7688_03619"/>
<keyword evidence="1" id="KW-0812">Transmembrane</keyword>